<dbReference type="Pfam" id="PF13469">
    <property type="entry name" value="Sulfotransfer_3"/>
    <property type="match status" value="1"/>
</dbReference>
<comment type="caution">
    <text evidence="1">The sequence shown here is derived from an EMBL/GenBank/DDBJ whole genome shotgun (WGS) entry which is preliminary data.</text>
</comment>
<organism evidence="1 2">
    <name type="scientific">Fodinibius salicampi</name>
    <dbReference type="NCBI Taxonomy" id="1920655"/>
    <lineage>
        <taxon>Bacteria</taxon>
        <taxon>Pseudomonadati</taxon>
        <taxon>Balneolota</taxon>
        <taxon>Balneolia</taxon>
        <taxon>Balneolales</taxon>
        <taxon>Balneolaceae</taxon>
        <taxon>Fodinibius</taxon>
    </lineage>
</organism>
<name>A0ABT3PXQ8_9BACT</name>
<dbReference type="Proteomes" id="UP001207337">
    <property type="component" value="Unassembled WGS sequence"/>
</dbReference>
<dbReference type="SUPFAM" id="SSF52540">
    <property type="entry name" value="P-loop containing nucleoside triphosphate hydrolases"/>
    <property type="match status" value="1"/>
</dbReference>
<dbReference type="PANTHER" id="PTHR10704">
    <property type="entry name" value="CARBOHYDRATE SULFOTRANSFERASE"/>
    <property type="match status" value="1"/>
</dbReference>
<gene>
    <name evidence="1" type="ORF">LQ318_06855</name>
</gene>
<evidence type="ECO:0000313" key="1">
    <source>
        <dbReference type="EMBL" id="MCW9712618.1"/>
    </source>
</evidence>
<protein>
    <submittedName>
        <fullName evidence="1">Sulfotransferase</fullName>
    </submittedName>
</protein>
<sequence length="335" mass="39324">MQNNPILVTGIHRSGSTFVGNMLSLNRNIGYIQEPFNRDYGLKIFDVNFTYLTDTSITHQIQKTLDQLILLDKADYHIPSINREHHGLENRKELCRDFFAQPNIQNTPAFIKRLLFKSKGQLLFNRAKYDPRVDRLLIKDPLACLASSFLHQRYDMDVVILVRHPLSFAGSLKRLGWRFNFDNILSQEQLMSDYLKPYREELIYLQNKQTTVVEEAAMLWNCIYTVLTNFISKNPSFIVCRHEDIAQSPVKTFHNLYSKLNLNYTASVEKKISEHTNEDNPVSTQNNRAHQLKRNSEALIYKWKDILTEDEIIHISEKTKKIASNFYQQDFFRDI</sequence>
<dbReference type="InterPro" id="IPR051135">
    <property type="entry name" value="Gal/GlcNAc/GalNAc_ST"/>
</dbReference>
<dbReference type="RefSeq" id="WP_265788711.1">
    <property type="nucleotide sequence ID" value="NZ_BAABRS010000001.1"/>
</dbReference>
<dbReference type="PANTHER" id="PTHR10704:SF44">
    <property type="entry name" value="LD35051P-RELATED"/>
    <property type="match status" value="1"/>
</dbReference>
<dbReference type="InterPro" id="IPR027417">
    <property type="entry name" value="P-loop_NTPase"/>
</dbReference>
<proteinExistence type="predicted"/>
<keyword evidence="2" id="KW-1185">Reference proteome</keyword>
<accession>A0ABT3PXQ8</accession>
<dbReference type="EMBL" id="JAJNDC010000001">
    <property type="protein sequence ID" value="MCW9712618.1"/>
    <property type="molecule type" value="Genomic_DNA"/>
</dbReference>
<dbReference type="Gene3D" id="3.40.50.300">
    <property type="entry name" value="P-loop containing nucleotide triphosphate hydrolases"/>
    <property type="match status" value="1"/>
</dbReference>
<evidence type="ECO:0000313" key="2">
    <source>
        <dbReference type="Proteomes" id="UP001207337"/>
    </source>
</evidence>
<reference evidence="1 2" key="1">
    <citation type="submission" date="2021-11" db="EMBL/GenBank/DDBJ databases">
        <title>Aliifidinibius sp. nov., a new bacterium isolated from saline soil.</title>
        <authorList>
            <person name="Galisteo C."/>
            <person name="De La Haba R."/>
            <person name="Sanchez-Porro C."/>
            <person name="Ventosa A."/>
        </authorList>
    </citation>
    <scope>NUCLEOTIDE SEQUENCE [LARGE SCALE GENOMIC DNA]</scope>
    <source>
        <strain evidence="1 2">KACC 190600</strain>
    </source>
</reference>